<keyword evidence="1" id="KW-0812">Transmembrane</keyword>
<dbReference type="AlphaFoldDB" id="A0A0F9H3A8"/>
<evidence type="ECO:0000256" key="1">
    <source>
        <dbReference type="SAM" id="Phobius"/>
    </source>
</evidence>
<keyword evidence="1" id="KW-1133">Transmembrane helix</keyword>
<reference evidence="2" key="1">
    <citation type="journal article" date="2015" name="Nature">
        <title>Complex archaea that bridge the gap between prokaryotes and eukaryotes.</title>
        <authorList>
            <person name="Spang A."/>
            <person name="Saw J.H."/>
            <person name="Jorgensen S.L."/>
            <person name="Zaremba-Niedzwiedzka K."/>
            <person name="Martijn J."/>
            <person name="Lind A.E."/>
            <person name="van Eijk R."/>
            <person name="Schleper C."/>
            <person name="Guy L."/>
            <person name="Ettema T.J."/>
        </authorList>
    </citation>
    <scope>NUCLEOTIDE SEQUENCE</scope>
</reference>
<accession>A0A0F9H3A8</accession>
<proteinExistence type="predicted"/>
<protein>
    <submittedName>
        <fullName evidence="2">Uncharacterized protein</fullName>
    </submittedName>
</protein>
<feature type="transmembrane region" description="Helical" evidence="1">
    <location>
        <begin position="7"/>
        <end position="40"/>
    </location>
</feature>
<keyword evidence="1" id="KW-0472">Membrane</keyword>
<gene>
    <name evidence="2" type="ORF">LCGC14_1753390</name>
</gene>
<dbReference type="EMBL" id="LAZR01016204">
    <property type="protein sequence ID" value="KKM05510.1"/>
    <property type="molecule type" value="Genomic_DNA"/>
</dbReference>
<evidence type="ECO:0000313" key="2">
    <source>
        <dbReference type="EMBL" id="KKM05510.1"/>
    </source>
</evidence>
<name>A0A0F9H3A8_9ZZZZ</name>
<sequence length="48" mass="5124">MKELKALLGVFGVGCLGILMVLLMWAVGAFVVVWAGLYAAKLLGFVVR</sequence>
<comment type="caution">
    <text evidence="2">The sequence shown here is derived from an EMBL/GenBank/DDBJ whole genome shotgun (WGS) entry which is preliminary data.</text>
</comment>
<organism evidence="2">
    <name type="scientific">marine sediment metagenome</name>
    <dbReference type="NCBI Taxonomy" id="412755"/>
    <lineage>
        <taxon>unclassified sequences</taxon>
        <taxon>metagenomes</taxon>
        <taxon>ecological metagenomes</taxon>
    </lineage>
</organism>